<keyword evidence="7" id="KW-0732">Signal</keyword>
<dbReference type="InterPro" id="IPR000832">
    <property type="entry name" value="GPCR_2_secretin-like"/>
</dbReference>
<evidence type="ECO:0000256" key="3">
    <source>
        <dbReference type="ARBA" id="ARBA00022989"/>
    </source>
</evidence>
<dbReference type="Gene3D" id="1.20.1070.10">
    <property type="entry name" value="Rhodopsin 7-helix transmembrane proteins"/>
    <property type="match status" value="2"/>
</dbReference>
<protein>
    <submittedName>
        <fullName evidence="9">Cadherin EGF LAG seven-pass G-type receptor 2</fullName>
    </submittedName>
</protein>
<reference evidence="10" key="1">
    <citation type="journal article" date="2013" name="Nat. Genet.">
        <title>The draft genomes of soft-shell turtle and green sea turtle yield insights into the development and evolution of the turtle-specific body plan.</title>
        <authorList>
            <person name="Wang Z."/>
            <person name="Pascual-Anaya J."/>
            <person name="Zadissa A."/>
            <person name="Li W."/>
            <person name="Niimura Y."/>
            <person name="Huang Z."/>
            <person name="Li C."/>
            <person name="White S."/>
            <person name="Xiong Z."/>
            <person name="Fang D."/>
            <person name="Wang B."/>
            <person name="Ming Y."/>
            <person name="Chen Y."/>
            <person name="Zheng Y."/>
            <person name="Kuraku S."/>
            <person name="Pignatelli M."/>
            <person name="Herrero J."/>
            <person name="Beal K."/>
            <person name="Nozawa M."/>
            <person name="Li Q."/>
            <person name="Wang J."/>
            <person name="Zhang H."/>
            <person name="Yu L."/>
            <person name="Shigenobu S."/>
            <person name="Wang J."/>
            <person name="Liu J."/>
            <person name="Flicek P."/>
            <person name="Searle S."/>
            <person name="Wang J."/>
            <person name="Kuratani S."/>
            <person name="Yin Y."/>
            <person name="Aken B."/>
            <person name="Zhang G."/>
            <person name="Irie N."/>
        </authorList>
    </citation>
    <scope>NUCLEOTIDE SEQUENCE [LARGE SCALE GENOMIC DNA]</scope>
</reference>
<feature type="region of interest" description="Disordered" evidence="5">
    <location>
        <begin position="331"/>
        <end position="351"/>
    </location>
</feature>
<organism evidence="9 10">
    <name type="scientific">Chelonia mydas</name>
    <name type="common">Green sea-turtle</name>
    <name type="synonym">Chelonia agassizi</name>
    <dbReference type="NCBI Taxonomy" id="8469"/>
    <lineage>
        <taxon>Eukaryota</taxon>
        <taxon>Metazoa</taxon>
        <taxon>Chordata</taxon>
        <taxon>Craniata</taxon>
        <taxon>Vertebrata</taxon>
        <taxon>Euteleostomi</taxon>
        <taxon>Archelosauria</taxon>
        <taxon>Testudinata</taxon>
        <taxon>Testudines</taxon>
        <taxon>Cryptodira</taxon>
        <taxon>Durocryptodira</taxon>
        <taxon>Americhelydia</taxon>
        <taxon>Chelonioidea</taxon>
        <taxon>Cheloniidae</taxon>
        <taxon>Chelonia</taxon>
    </lineage>
</organism>
<evidence type="ECO:0000256" key="1">
    <source>
        <dbReference type="ARBA" id="ARBA00004141"/>
    </source>
</evidence>
<dbReference type="PROSITE" id="PS50261">
    <property type="entry name" value="G_PROTEIN_RECEP_F2_4"/>
    <property type="match status" value="2"/>
</dbReference>
<dbReference type="InterPro" id="IPR017981">
    <property type="entry name" value="GPCR_2-like_7TM"/>
</dbReference>
<dbReference type="GO" id="GO:0007166">
    <property type="term" value="P:cell surface receptor signaling pathway"/>
    <property type="evidence" value="ECO:0007669"/>
    <property type="project" value="InterPro"/>
</dbReference>
<dbReference type="EMBL" id="KB586215">
    <property type="protein sequence ID" value="EMP25867.1"/>
    <property type="molecule type" value="Genomic_DNA"/>
</dbReference>
<evidence type="ECO:0000256" key="5">
    <source>
        <dbReference type="SAM" id="MobiDB-lite"/>
    </source>
</evidence>
<keyword evidence="3 6" id="KW-1133">Transmembrane helix</keyword>
<dbReference type="GO" id="GO:0005886">
    <property type="term" value="C:plasma membrane"/>
    <property type="evidence" value="ECO:0007669"/>
    <property type="project" value="TreeGrafter"/>
</dbReference>
<feature type="transmembrane region" description="Helical" evidence="6">
    <location>
        <begin position="166"/>
        <end position="187"/>
    </location>
</feature>
<dbReference type="PANTHER" id="PTHR12011">
    <property type="entry name" value="ADHESION G-PROTEIN COUPLED RECEPTOR"/>
    <property type="match status" value="1"/>
</dbReference>
<evidence type="ECO:0000259" key="8">
    <source>
        <dbReference type="PROSITE" id="PS50261"/>
    </source>
</evidence>
<feature type="domain" description="G-protein coupled receptors family 2 profile 2" evidence="8">
    <location>
        <begin position="82"/>
        <end position="185"/>
    </location>
</feature>
<keyword evidence="4 6" id="KW-0472">Membrane</keyword>
<dbReference type="STRING" id="8469.M7BCC8"/>
<feature type="region of interest" description="Disordered" evidence="5">
    <location>
        <begin position="201"/>
        <end position="262"/>
    </location>
</feature>
<dbReference type="Proteomes" id="UP000031443">
    <property type="component" value="Unassembled WGS sequence"/>
</dbReference>
<feature type="chain" id="PRO_5004079998" evidence="7">
    <location>
        <begin position="20"/>
        <end position="406"/>
    </location>
</feature>
<feature type="transmembrane region" description="Helical" evidence="6">
    <location>
        <begin position="77"/>
        <end position="105"/>
    </location>
</feature>
<evidence type="ECO:0000313" key="9">
    <source>
        <dbReference type="EMBL" id="EMP25867.1"/>
    </source>
</evidence>
<dbReference type="Pfam" id="PF00002">
    <property type="entry name" value="7tm_2"/>
    <property type="match status" value="2"/>
</dbReference>
<proteinExistence type="predicted"/>
<keyword evidence="9" id="KW-0675">Receptor</keyword>
<feature type="domain" description="G-protein coupled receptors family 2 profile 2" evidence="8">
    <location>
        <begin position="1"/>
        <end position="81"/>
    </location>
</feature>
<evidence type="ECO:0000256" key="2">
    <source>
        <dbReference type="ARBA" id="ARBA00022692"/>
    </source>
</evidence>
<dbReference type="GO" id="GO:0004930">
    <property type="term" value="F:G protein-coupled receptor activity"/>
    <property type="evidence" value="ECO:0007669"/>
    <property type="project" value="InterPro"/>
</dbReference>
<dbReference type="GO" id="GO:0007189">
    <property type="term" value="P:adenylate cyclase-activating G protein-coupled receptor signaling pathway"/>
    <property type="evidence" value="ECO:0007669"/>
    <property type="project" value="TreeGrafter"/>
</dbReference>
<feature type="transmembrane region" description="Helical" evidence="6">
    <location>
        <begin position="31"/>
        <end position="50"/>
    </location>
</feature>
<feature type="region of interest" description="Disordered" evidence="5">
    <location>
        <begin position="283"/>
        <end position="304"/>
    </location>
</feature>
<accession>M7BCC8</accession>
<dbReference type="AlphaFoldDB" id="M7BCC8"/>
<feature type="transmembrane region" description="Helical" evidence="6">
    <location>
        <begin position="126"/>
        <end position="146"/>
    </location>
</feature>
<evidence type="ECO:0000256" key="4">
    <source>
        <dbReference type="ARBA" id="ARBA00023136"/>
    </source>
</evidence>
<comment type="subcellular location">
    <subcellularLocation>
        <location evidence="1">Membrane</location>
        <topology evidence="1">Multi-pass membrane protein</topology>
    </subcellularLocation>
</comment>
<keyword evidence="10" id="KW-1185">Reference proteome</keyword>
<evidence type="ECO:0000256" key="6">
    <source>
        <dbReference type="SAM" id="Phobius"/>
    </source>
</evidence>
<keyword evidence="2 6" id="KW-0812">Transmembrane</keyword>
<dbReference type="PANTHER" id="PTHR12011:SF471">
    <property type="entry name" value="G-PROTEIN COUPLED RECEPTORS FAMILY 2 PROFILE 2 DOMAIN-CONTAINING PROTEIN"/>
    <property type="match status" value="1"/>
</dbReference>
<sequence>MCTFAWLLLEALHLYRMLTEVRDINHSPMRFYYMVGWGVPAFITGLAVGLDPEGYGNPDFCWLSIYDTLVWSFAGPIAFAVSFACTVIAILLHFFYMCTFAWLLLEALHLYRMLTEVRDINHSPMRFYYMVGWGVPAFITGLAVGLDPEGYGNPDFCWLSIYDTLVWSFAGPIAFAVSTSVFLHILATKAACLAQERGFEKRGPVDPEEEVPPYHQREQPPPCAQRALSPEPSAPPPGTVASHGSSTGSEGSRGGRVLPRPRQTLQEQLNGVTPITMSIKAGTVDEDSSGSEEAPFPDPLSTTPEHVRMQLQREIRRGQYGPAICSVHMHNTSSALPPPRTKKQSKTNHDPLRAEAQNRGVQAARLAGGGREFSHVLQADVLLTDALRAGEGSVQFCQHEEDRGLG</sequence>
<gene>
    <name evidence="9" type="ORF">UY3_17059</name>
</gene>
<name>M7BCC8_CHEMY</name>
<feature type="signal peptide" evidence="7">
    <location>
        <begin position="1"/>
        <end position="19"/>
    </location>
</feature>
<evidence type="ECO:0000313" key="10">
    <source>
        <dbReference type="Proteomes" id="UP000031443"/>
    </source>
</evidence>
<evidence type="ECO:0000256" key="7">
    <source>
        <dbReference type="SAM" id="SignalP"/>
    </source>
</evidence>